<reference evidence="3" key="1">
    <citation type="submission" date="2025-08" db="UniProtKB">
        <authorList>
            <consortium name="Ensembl"/>
        </authorList>
    </citation>
    <scope>IDENTIFICATION</scope>
</reference>
<dbReference type="Ensembl" id="ENSPTXT00000016824.1">
    <property type="protein sequence ID" value="ENSPTXP00000016322.1"/>
    <property type="gene ID" value="ENSPTXG00000011288.1"/>
</dbReference>
<dbReference type="Pfam" id="PF20406">
    <property type="entry name" value="SAM_KSR1_N"/>
    <property type="match status" value="1"/>
</dbReference>
<dbReference type="InterPro" id="IPR013761">
    <property type="entry name" value="SAM/pointed_sf"/>
</dbReference>
<dbReference type="GeneTree" id="ENSGT00940000169488"/>
<protein>
    <recommendedName>
        <fullName evidence="2">Kinase suppressor RAS 1 N-terminal helical hairpin domain-containing protein</fullName>
    </recommendedName>
</protein>
<reference evidence="3" key="2">
    <citation type="submission" date="2025-09" db="UniProtKB">
        <authorList>
            <consortium name="Ensembl"/>
        </authorList>
    </citation>
    <scope>IDENTIFICATION</scope>
</reference>
<organism evidence="3 4">
    <name type="scientific">Pseudonaja textilis</name>
    <name type="common">Eastern brown snake</name>
    <dbReference type="NCBI Taxonomy" id="8673"/>
    <lineage>
        <taxon>Eukaryota</taxon>
        <taxon>Metazoa</taxon>
        <taxon>Chordata</taxon>
        <taxon>Craniata</taxon>
        <taxon>Vertebrata</taxon>
        <taxon>Euteleostomi</taxon>
        <taxon>Lepidosauria</taxon>
        <taxon>Squamata</taxon>
        <taxon>Bifurcata</taxon>
        <taxon>Unidentata</taxon>
        <taxon>Episquamata</taxon>
        <taxon>Toxicofera</taxon>
        <taxon>Serpentes</taxon>
        <taxon>Colubroidea</taxon>
        <taxon>Elapidae</taxon>
        <taxon>Hydrophiinae</taxon>
        <taxon>Pseudonaja</taxon>
    </lineage>
</organism>
<dbReference type="FunFam" id="1.10.150.50:FF:000031">
    <property type="entry name" value="Kinase suppressor of Ras 2"/>
    <property type="match status" value="1"/>
</dbReference>
<dbReference type="Gene3D" id="6.10.140.1120">
    <property type="match status" value="1"/>
</dbReference>
<dbReference type="AlphaFoldDB" id="A0A670YX04"/>
<dbReference type="Proteomes" id="UP000472273">
    <property type="component" value="Unplaced"/>
</dbReference>
<feature type="compositionally biased region" description="Polar residues" evidence="1">
    <location>
        <begin position="196"/>
        <end position="212"/>
    </location>
</feature>
<feature type="region of interest" description="Disordered" evidence="1">
    <location>
        <begin position="235"/>
        <end position="302"/>
    </location>
</feature>
<keyword evidence="4" id="KW-1185">Reference proteome</keyword>
<dbReference type="OMA" id="DIFTLEP"/>
<evidence type="ECO:0000313" key="4">
    <source>
        <dbReference type="Proteomes" id="UP000472273"/>
    </source>
</evidence>
<evidence type="ECO:0000313" key="3">
    <source>
        <dbReference type="Ensembl" id="ENSPTXP00000016322.1"/>
    </source>
</evidence>
<dbReference type="InterPro" id="IPR046861">
    <property type="entry name" value="SAM_KSR1_N"/>
</dbReference>
<dbReference type="Gene3D" id="1.10.150.50">
    <property type="entry name" value="Transcription Factor, Ets-1"/>
    <property type="match status" value="1"/>
</dbReference>
<sequence length="302" mass="32684">LSGGGGGGSGGGGVGGGCRRPRAAGLGRAGYALQQCGQLQDLIDISLSSLQGLRTKCAASNDLTQQEIRTLEVKLVRYIGIQLQCKLSVPLNDRTVELNSYPRLSDWLYLVNLRKDVIQRIPEDLTLDAFLEMNDLKVKDTMKRYGASNEECSRLNGALTCLKKATLMPPSELSPCPPGLMWIPGSLSHLKGNGPQPRSVSVSTIPSSDNVLTSQGPPTFADSLLESFAFPTHCGRRNLRTPHSTAVTPPTTPQLKRGKPPRTPPPPSRKVFQLLPNFPTLTRSKSHESQLGNRIDEVPPMK</sequence>
<evidence type="ECO:0000256" key="1">
    <source>
        <dbReference type="SAM" id="MobiDB-lite"/>
    </source>
</evidence>
<proteinExistence type="predicted"/>
<feature type="domain" description="Kinase suppressor RAS 1 N-terminal helical hairpin" evidence="2">
    <location>
        <begin position="36"/>
        <end position="83"/>
    </location>
</feature>
<name>A0A670YX04_PSETE</name>
<evidence type="ECO:0000259" key="2">
    <source>
        <dbReference type="Pfam" id="PF20406"/>
    </source>
</evidence>
<accession>A0A670YX04</accession>
<feature type="region of interest" description="Disordered" evidence="1">
    <location>
        <begin position="192"/>
        <end position="212"/>
    </location>
</feature>
<dbReference type="InterPro" id="IPR046933">
    <property type="entry name" value="SAM_KSR1_N_sf"/>
</dbReference>